<evidence type="ECO:0000313" key="2">
    <source>
        <dbReference type="EMBL" id="KFH12954.1"/>
    </source>
</evidence>
<reference evidence="2 3" key="1">
    <citation type="submission" date="2014-08" db="EMBL/GenBank/DDBJ databases">
        <authorList>
            <person name="Sibley D."/>
            <person name="Venepally P."/>
            <person name="Karamycheva S."/>
            <person name="Hadjithomas M."/>
            <person name="Khan A."/>
            <person name="Brunk B."/>
            <person name="Roos D."/>
            <person name="Caler E."/>
            <person name="Lorenzi H."/>
        </authorList>
    </citation>
    <scope>NUCLEOTIDE SEQUENCE [LARGE SCALE GENOMIC DNA]</scope>
    <source>
        <strain evidence="2 3">VAND</strain>
    </source>
</reference>
<name>A0A086QK22_TOXGO</name>
<reference evidence="2 3" key="2">
    <citation type="journal article" date="2015" name="Eukaryot. Cell">
        <title>Genetic mapping reveals that sinefungin resistance in Toxoplasma gondii is controlled by a putative amino acid transporter locus that can be used as a negative selectable marker.</title>
        <authorList>
            <person name="Behnke M.S."/>
            <person name="Khan A."/>
            <person name="Sibley L.D."/>
        </authorList>
    </citation>
    <scope>NUCLEOTIDE SEQUENCE [LARGE SCALE GENOMIC DNA]</scope>
    <source>
        <strain evidence="2 3">VAND</strain>
    </source>
</reference>
<evidence type="ECO:0000313" key="3">
    <source>
        <dbReference type="Proteomes" id="UP000028840"/>
    </source>
</evidence>
<accession>A0A086QK22</accession>
<dbReference type="Proteomes" id="UP000028840">
    <property type="component" value="Unassembled WGS sequence"/>
</dbReference>
<feature type="compositionally biased region" description="Basic and acidic residues" evidence="1">
    <location>
        <begin position="74"/>
        <end position="88"/>
    </location>
</feature>
<organism evidence="2 3">
    <name type="scientific">Toxoplasma gondii VAND</name>
    <dbReference type="NCBI Taxonomy" id="933077"/>
    <lineage>
        <taxon>Eukaryota</taxon>
        <taxon>Sar</taxon>
        <taxon>Alveolata</taxon>
        <taxon>Apicomplexa</taxon>
        <taxon>Conoidasida</taxon>
        <taxon>Coccidia</taxon>
        <taxon>Eucoccidiorida</taxon>
        <taxon>Eimeriorina</taxon>
        <taxon>Sarcocystidae</taxon>
        <taxon>Toxoplasma</taxon>
    </lineage>
</organism>
<dbReference type="EMBL" id="AEYJ02000077">
    <property type="protein sequence ID" value="KFH12954.1"/>
    <property type="molecule type" value="Genomic_DNA"/>
</dbReference>
<sequence>MGGTVYPFEDVDQFLDLFADGDIGDRDGGRDRRSSRGVIRRPGRGRNRTTDAAFAFHVHAGVLARPVMRLLNARSEEKEEGREQEPVKARRCRRSTRLRRGRAKTWRRQRQQKRRRRQSTDGGDRNTHEESNAEWHKERQERSNKRLD</sequence>
<comment type="caution">
    <text evidence="2">The sequence shown here is derived from an EMBL/GenBank/DDBJ whole genome shotgun (WGS) entry which is preliminary data.</text>
</comment>
<feature type="compositionally biased region" description="Basic residues" evidence="1">
    <location>
        <begin position="35"/>
        <end position="47"/>
    </location>
</feature>
<dbReference type="AlphaFoldDB" id="A0A086QK22"/>
<feature type="compositionally biased region" description="Basic residues" evidence="1">
    <location>
        <begin position="89"/>
        <end position="117"/>
    </location>
</feature>
<feature type="compositionally biased region" description="Basic and acidic residues" evidence="1">
    <location>
        <begin position="25"/>
        <end position="34"/>
    </location>
</feature>
<proteinExistence type="predicted"/>
<feature type="compositionally biased region" description="Basic and acidic residues" evidence="1">
    <location>
        <begin position="118"/>
        <end position="148"/>
    </location>
</feature>
<feature type="region of interest" description="Disordered" evidence="1">
    <location>
        <begin position="74"/>
        <end position="148"/>
    </location>
</feature>
<evidence type="ECO:0000256" key="1">
    <source>
        <dbReference type="SAM" id="MobiDB-lite"/>
    </source>
</evidence>
<protein>
    <submittedName>
        <fullName evidence="2">Uncharacterized protein</fullName>
    </submittedName>
</protein>
<feature type="region of interest" description="Disordered" evidence="1">
    <location>
        <begin position="25"/>
        <end position="52"/>
    </location>
</feature>
<gene>
    <name evidence="2" type="ORF">TGVAND_435440</name>
</gene>
<dbReference type="VEuPathDB" id="ToxoDB:TGVAND_435440"/>